<name>A0A069SH15_PHOVU</name>
<keyword evidence="1" id="KW-0732">Signal</keyword>
<evidence type="ECO:0000313" key="3">
    <source>
        <dbReference type="Proteomes" id="UP000027661"/>
    </source>
</evidence>
<evidence type="ECO:0008006" key="4">
    <source>
        <dbReference type="Google" id="ProtNLM"/>
    </source>
</evidence>
<evidence type="ECO:0000256" key="1">
    <source>
        <dbReference type="SAM" id="SignalP"/>
    </source>
</evidence>
<feature type="chain" id="PRO_5001666543" description="Occludin" evidence="1">
    <location>
        <begin position="22"/>
        <end position="182"/>
    </location>
</feature>
<dbReference type="AlphaFoldDB" id="A0A069SH15"/>
<reference evidence="2 3" key="1">
    <citation type="submission" date="2014-04" db="EMBL/GenBank/DDBJ databases">
        <authorList>
            <person name="Sears C."/>
            <person name="Carroll K."/>
            <person name="Sack B.R."/>
            <person name="Qadri F."/>
            <person name="Myers L.L."/>
            <person name="Chung G.-T."/>
            <person name="Escheverria P."/>
            <person name="Fraser C.M."/>
            <person name="Sadzewicz L."/>
            <person name="Shefchek K.A."/>
            <person name="Tallon L."/>
            <person name="Das S.P."/>
            <person name="Daugherty S."/>
            <person name="Mongodin E.F."/>
        </authorList>
    </citation>
    <scope>NUCLEOTIDE SEQUENCE [LARGE SCALE GENOMIC DNA]</scope>
    <source>
        <strain evidence="2 3">3975 RP4</strain>
    </source>
</reference>
<protein>
    <recommendedName>
        <fullName evidence="4">Occludin</fullName>
    </recommendedName>
</protein>
<proteinExistence type="predicted"/>
<sequence length="182" mass="20507">MKKLVLSISMFLIAATTFAQSEVVTDSIPPISLDGYKNFNGFMLDMGSMIMAPPPLIAPQLYYQPYNNNAIANYNEIFRPNMNIIYDRGSYNHVFTPMYPGMGIYGFGTMSMPPTLQSATFKLKNGLHITTYGEYDADGNKVRNPSALPWERNNFNGAFEMKSENGNFGIRIEVQRGRNNPF</sequence>
<dbReference type="PATRIC" id="fig|1339352.3.peg.2201"/>
<dbReference type="Proteomes" id="UP000027661">
    <property type="component" value="Unassembled WGS sequence"/>
</dbReference>
<accession>A0A069SH15</accession>
<gene>
    <name evidence="2" type="ORF">M099_2286</name>
</gene>
<dbReference type="RefSeq" id="WP_005847724.1">
    <property type="nucleotide sequence ID" value="NZ_JNHM01000028.1"/>
</dbReference>
<organism evidence="2 3">
    <name type="scientific">Phocaeicola vulgatus str. 3975 RP4</name>
    <dbReference type="NCBI Taxonomy" id="1339352"/>
    <lineage>
        <taxon>Bacteria</taxon>
        <taxon>Pseudomonadati</taxon>
        <taxon>Bacteroidota</taxon>
        <taxon>Bacteroidia</taxon>
        <taxon>Bacteroidales</taxon>
        <taxon>Bacteroidaceae</taxon>
        <taxon>Phocaeicola</taxon>
    </lineage>
</organism>
<evidence type="ECO:0000313" key="2">
    <source>
        <dbReference type="EMBL" id="KDS53861.1"/>
    </source>
</evidence>
<comment type="caution">
    <text evidence="2">The sequence shown here is derived from an EMBL/GenBank/DDBJ whole genome shotgun (WGS) entry which is preliminary data.</text>
</comment>
<feature type="signal peptide" evidence="1">
    <location>
        <begin position="1"/>
        <end position="21"/>
    </location>
</feature>
<dbReference type="EMBL" id="JNHM01000028">
    <property type="protein sequence ID" value="KDS53861.1"/>
    <property type="molecule type" value="Genomic_DNA"/>
</dbReference>